<dbReference type="InterPro" id="IPR027051">
    <property type="entry name" value="XdhC_Rossmann_dom"/>
</dbReference>
<keyword evidence="4" id="KW-1185">Reference proteome</keyword>
<evidence type="ECO:0000313" key="3">
    <source>
        <dbReference type="EMBL" id="MCD7109799.1"/>
    </source>
</evidence>
<dbReference type="RefSeq" id="WP_231814706.1">
    <property type="nucleotide sequence ID" value="NZ_JAJOZR010000007.1"/>
</dbReference>
<accession>A0A9X1NTQ7</accession>
<organism evidence="3 4">
    <name type="scientific">Rhizobium quercicola</name>
    <dbReference type="NCBI Taxonomy" id="2901226"/>
    <lineage>
        <taxon>Bacteria</taxon>
        <taxon>Pseudomonadati</taxon>
        <taxon>Pseudomonadota</taxon>
        <taxon>Alphaproteobacteria</taxon>
        <taxon>Hyphomicrobiales</taxon>
        <taxon>Rhizobiaceae</taxon>
        <taxon>Rhizobium/Agrobacterium group</taxon>
        <taxon>Rhizobium</taxon>
    </lineage>
</organism>
<evidence type="ECO:0000259" key="2">
    <source>
        <dbReference type="Pfam" id="PF13478"/>
    </source>
</evidence>
<dbReference type="AlphaFoldDB" id="A0A9X1NTQ7"/>
<feature type="domain" description="XdhC Rossmann" evidence="2">
    <location>
        <begin position="182"/>
        <end position="323"/>
    </location>
</feature>
<evidence type="ECO:0000313" key="4">
    <source>
        <dbReference type="Proteomes" id="UP001139089"/>
    </source>
</evidence>
<dbReference type="Gene3D" id="3.40.50.720">
    <property type="entry name" value="NAD(P)-binding Rossmann-like Domain"/>
    <property type="match status" value="1"/>
</dbReference>
<dbReference type="PANTHER" id="PTHR30388:SF4">
    <property type="entry name" value="MOLYBDENUM COFACTOR INSERTION CHAPERONE PAOD"/>
    <property type="match status" value="1"/>
</dbReference>
<comment type="caution">
    <text evidence="3">The sequence shown here is derived from an EMBL/GenBank/DDBJ whole genome shotgun (WGS) entry which is preliminary data.</text>
</comment>
<evidence type="ECO:0000259" key="1">
    <source>
        <dbReference type="Pfam" id="PF02625"/>
    </source>
</evidence>
<feature type="domain" description="XdhC- CoxI" evidence="1">
    <location>
        <begin position="17"/>
        <end position="84"/>
    </location>
</feature>
<dbReference type="EMBL" id="JAJOZR010000007">
    <property type="protein sequence ID" value="MCD7109799.1"/>
    <property type="molecule type" value="Genomic_DNA"/>
</dbReference>
<proteinExistence type="predicted"/>
<sequence>MTNDVEAHDPLLLAQAWSQQGRAVALATVIETWGSAPRPVGSHLVIDENGNFDGSVSGGCVEGAVVAEAADVIASGEARVLSFGVADETAWQVGLSCGGQIRVLVQTVGAGLDLPSLRRLNEWRAGRRAVASSTDLATGRTHVFAEGEAVPDDVGAAFVSGVSRRGADGHCFVNIYRPPPRLVIIGAVHIAQALVPMADLAGFSTLVIDPRTAFATPERFGGVDLVADWPDDVLPGRPLDAYTALAAITHDPKIDDTALKAALEAGCFYVGALGSRKTHGRRVERLQALGLTQAAIARISAPIGLAIGAATPAEIAVSILADIIQSLRARPVADTVLVAGTVGA</sequence>
<gene>
    <name evidence="3" type="ORF">LRX75_12215</name>
</gene>
<dbReference type="InterPro" id="IPR003777">
    <property type="entry name" value="XdhC_CoxI"/>
</dbReference>
<dbReference type="PANTHER" id="PTHR30388">
    <property type="entry name" value="ALDEHYDE OXIDOREDUCTASE MOLYBDENUM COFACTOR ASSEMBLY PROTEIN"/>
    <property type="match status" value="1"/>
</dbReference>
<dbReference type="Pfam" id="PF13478">
    <property type="entry name" value="XdhC_C"/>
    <property type="match status" value="1"/>
</dbReference>
<dbReference type="Pfam" id="PF02625">
    <property type="entry name" value="XdhC_CoxI"/>
    <property type="match status" value="1"/>
</dbReference>
<reference evidence="3" key="1">
    <citation type="submission" date="2021-12" db="EMBL/GenBank/DDBJ databases">
        <authorList>
            <person name="Li Y."/>
        </authorList>
    </citation>
    <scope>NUCLEOTIDE SEQUENCE</scope>
    <source>
        <strain evidence="3">DKSPLA3</strain>
    </source>
</reference>
<protein>
    <submittedName>
        <fullName evidence="3">XdhC family protein</fullName>
    </submittedName>
</protein>
<dbReference type="Proteomes" id="UP001139089">
    <property type="component" value="Unassembled WGS sequence"/>
</dbReference>
<dbReference type="InterPro" id="IPR052698">
    <property type="entry name" value="MoCofactor_Util/Proc"/>
</dbReference>
<name>A0A9X1NTQ7_9HYPH</name>